<dbReference type="Gene3D" id="3.30.470.160">
    <property type="entry name" value="Inositol polyphosphate kinase"/>
    <property type="match status" value="1"/>
</dbReference>
<comment type="catalytic activity">
    <reaction evidence="6 8">
        <text>1D-myo-inositol 1,4,5-trisphosphate + 2 ATP = 1D-myo-inositol 1,3,4,5,6-pentakisphosphate + 2 ADP + 2 H(+)</text>
        <dbReference type="Rhea" id="RHEA:32359"/>
        <dbReference type="ChEBI" id="CHEBI:15378"/>
        <dbReference type="ChEBI" id="CHEBI:30616"/>
        <dbReference type="ChEBI" id="CHEBI:57733"/>
        <dbReference type="ChEBI" id="CHEBI:203600"/>
        <dbReference type="ChEBI" id="CHEBI:456216"/>
        <dbReference type="EC" id="2.7.1.151"/>
    </reaction>
</comment>
<evidence type="ECO:0000256" key="4">
    <source>
        <dbReference type="ARBA" id="ARBA00022777"/>
    </source>
</evidence>
<dbReference type="Pfam" id="PF03770">
    <property type="entry name" value="IPK"/>
    <property type="match status" value="2"/>
</dbReference>
<feature type="region of interest" description="Disordered" evidence="9">
    <location>
        <begin position="360"/>
        <end position="436"/>
    </location>
</feature>
<dbReference type="PANTHER" id="PTHR12400">
    <property type="entry name" value="INOSITOL POLYPHOSPHATE KINASE"/>
    <property type="match status" value="1"/>
</dbReference>
<dbReference type="PANTHER" id="PTHR12400:SF51">
    <property type="entry name" value="INOSITOL POLYPHOSPHATE MULTIKINASE"/>
    <property type="match status" value="1"/>
</dbReference>
<proteinExistence type="inferred from homology"/>
<evidence type="ECO:0000256" key="2">
    <source>
        <dbReference type="ARBA" id="ARBA00022679"/>
    </source>
</evidence>
<feature type="region of interest" description="Disordered" evidence="9">
    <location>
        <begin position="286"/>
        <end position="321"/>
    </location>
</feature>
<dbReference type="GO" id="GO:0005737">
    <property type="term" value="C:cytoplasm"/>
    <property type="evidence" value="ECO:0007669"/>
    <property type="project" value="TreeGrafter"/>
</dbReference>
<keyword evidence="2 8" id="KW-0808">Transferase</keyword>
<dbReference type="EC" id="2.7.1.140" evidence="8"/>
<dbReference type="EC" id="2.7.1.151" evidence="8"/>
<evidence type="ECO:0000313" key="10">
    <source>
        <dbReference type="EMBL" id="CAD8513642.1"/>
    </source>
</evidence>
<reference evidence="10" key="1">
    <citation type="submission" date="2021-01" db="EMBL/GenBank/DDBJ databases">
        <authorList>
            <person name="Corre E."/>
            <person name="Pelletier E."/>
            <person name="Niang G."/>
            <person name="Scheremetjew M."/>
            <person name="Finn R."/>
            <person name="Kale V."/>
            <person name="Holt S."/>
            <person name="Cochrane G."/>
            <person name="Meng A."/>
            <person name="Brown T."/>
            <person name="Cohen L."/>
        </authorList>
    </citation>
    <scope>NUCLEOTIDE SEQUENCE</scope>
    <source>
        <strain evidence="10">CCMP1723</strain>
    </source>
</reference>
<dbReference type="InterPro" id="IPR038286">
    <property type="entry name" value="IPK_sf"/>
</dbReference>
<feature type="compositionally biased region" description="Basic residues" evidence="9">
    <location>
        <begin position="38"/>
        <end position="48"/>
    </location>
</feature>
<dbReference type="EMBL" id="HBEQ01001356">
    <property type="protein sequence ID" value="CAD8513643.1"/>
    <property type="molecule type" value="Transcribed_RNA"/>
</dbReference>
<feature type="compositionally biased region" description="Basic and acidic residues" evidence="9">
    <location>
        <begin position="374"/>
        <end position="390"/>
    </location>
</feature>
<evidence type="ECO:0000256" key="6">
    <source>
        <dbReference type="ARBA" id="ARBA00036164"/>
    </source>
</evidence>
<protein>
    <recommendedName>
        <fullName evidence="8">Inositol polyphosphate multikinase</fullName>
        <ecNumber evidence="8">2.7.1.140</ecNumber>
        <ecNumber evidence="8">2.7.1.151</ecNumber>
    </recommendedName>
</protein>
<comment type="function">
    <text evidence="8">Inositol phosphate kinase with a broad substrate specificity.</text>
</comment>
<comment type="similarity">
    <text evidence="1 8">Belongs to the inositol phosphokinase (IPK) family.</text>
</comment>
<feature type="compositionally biased region" description="Low complexity" evidence="9">
    <location>
        <begin position="399"/>
        <end position="423"/>
    </location>
</feature>
<dbReference type="GO" id="GO:0008440">
    <property type="term" value="F:inositol-1,4,5-trisphosphate 3-kinase activity"/>
    <property type="evidence" value="ECO:0007669"/>
    <property type="project" value="TreeGrafter"/>
</dbReference>
<dbReference type="GO" id="GO:0005634">
    <property type="term" value="C:nucleus"/>
    <property type="evidence" value="ECO:0007669"/>
    <property type="project" value="TreeGrafter"/>
</dbReference>
<sequence length="538" mass="58616">MGCGRPGLDPGSPPSEHPRAHPLTLRSCVTPPPALQYRHTRQTARKIPRQLSPRGAPRLGAGGSMKRDEAALCDLLEVTRRVMLPAKDNGTFWCEGVNPLLMCEWALSELAEVEVEIKAAQSSVRKRRSGDDDDDDEACSRKEEHRDGNGGKAGAPPSTSTSLAGIAPFVPEFHGVLVVDPSTVVSVAGDDPTAAAAREAASRGQRAVFLRLEDVTAGFRKPCVIDLKVGLRTYSERGHDSAYVAKRSAHDRRSGQFEVGFKVCGMQTWEREGRRGWGGGVEWADEKTTENEGWENEIDSHANDASSSSSPAKVKRLRQVRSEGGRWVDPDGWVRNTRPYSWARGLCTKEDARRALEEFVDCGPSDDDDDSERFDDKTDDANHDSVHDEDAGSCDEIARVGSSSSSGRVAPRDGSCSDGGSRSNTERVRREKKKKKKNRAEVVYSEALRQIAAMRAWFATQRELHLLGSSVLIVYEGDDGTGHCGYGNDEGSIPVRVKAIDFCNYVEGAGELDTNFGAGLDRLSVMLESIVAASSEEP</sequence>
<evidence type="ECO:0000313" key="11">
    <source>
        <dbReference type="EMBL" id="CAD8513643.1"/>
    </source>
</evidence>
<dbReference type="SUPFAM" id="SSF56104">
    <property type="entry name" value="SAICAR synthase-like"/>
    <property type="match status" value="2"/>
</dbReference>
<keyword evidence="3 8" id="KW-0547">Nucleotide-binding</keyword>
<feature type="region of interest" description="Disordered" evidence="9">
    <location>
        <begin position="1"/>
        <end position="64"/>
    </location>
</feature>
<evidence type="ECO:0000256" key="8">
    <source>
        <dbReference type="RuleBase" id="RU363090"/>
    </source>
</evidence>
<keyword evidence="4 8" id="KW-0418">Kinase</keyword>
<dbReference type="InterPro" id="IPR005522">
    <property type="entry name" value="IPK"/>
</dbReference>
<evidence type="ECO:0000256" key="9">
    <source>
        <dbReference type="SAM" id="MobiDB-lite"/>
    </source>
</evidence>
<comment type="catalytic activity">
    <reaction evidence="7 8">
        <text>1D-myo-inositol 1,3,4,6-tetrakisphosphate + ATP = 1D-myo-inositol 1,3,4,5,6-pentakisphosphate + ADP + H(+)</text>
        <dbReference type="Rhea" id="RHEA:12717"/>
        <dbReference type="ChEBI" id="CHEBI:15378"/>
        <dbReference type="ChEBI" id="CHEBI:30616"/>
        <dbReference type="ChEBI" id="CHEBI:57660"/>
        <dbReference type="ChEBI" id="CHEBI:57733"/>
        <dbReference type="ChEBI" id="CHEBI:456216"/>
        <dbReference type="EC" id="2.7.1.140"/>
    </reaction>
</comment>
<dbReference type="GO" id="GO:0032958">
    <property type="term" value="P:inositol phosphate biosynthetic process"/>
    <property type="evidence" value="ECO:0007669"/>
    <property type="project" value="InterPro"/>
</dbReference>
<dbReference type="AlphaFoldDB" id="A0A6U0MQ98"/>
<accession>A0A6U0MQ98</accession>
<evidence type="ECO:0000256" key="1">
    <source>
        <dbReference type="ARBA" id="ARBA00007374"/>
    </source>
</evidence>
<evidence type="ECO:0000256" key="5">
    <source>
        <dbReference type="ARBA" id="ARBA00022840"/>
    </source>
</evidence>
<dbReference type="EMBL" id="HBEQ01001355">
    <property type="protein sequence ID" value="CAD8513642.1"/>
    <property type="molecule type" value="Transcribed_RNA"/>
</dbReference>
<gene>
    <name evidence="10" type="ORF">MCOM1403_LOCUS1067</name>
    <name evidence="11" type="ORF">MCOM1403_LOCUS1068</name>
</gene>
<evidence type="ECO:0000256" key="3">
    <source>
        <dbReference type="ARBA" id="ARBA00022741"/>
    </source>
</evidence>
<feature type="compositionally biased region" description="Acidic residues" evidence="9">
    <location>
        <begin position="360"/>
        <end position="373"/>
    </location>
</feature>
<keyword evidence="5 8" id="KW-0067">ATP-binding</keyword>
<dbReference type="GO" id="GO:0051765">
    <property type="term" value="F:inositol tetrakisphosphate kinase activity"/>
    <property type="evidence" value="ECO:0007669"/>
    <property type="project" value="TreeGrafter"/>
</dbReference>
<evidence type="ECO:0000256" key="7">
    <source>
        <dbReference type="ARBA" id="ARBA00036525"/>
    </source>
</evidence>
<feature type="region of interest" description="Disordered" evidence="9">
    <location>
        <begin position="120"/>
        <end position="160"/>
    </location>
</feature>
<organism evidence="10">
    <name type="scientific">Micromonas pusilla</name>
    <name type="common">Picoplanktonic green alga</name>
    <name type="synonym">Chromulina pusilla</name>
    <dbReference type="NCBI Taxonomy" id="38833"/>
    <lineage>
        <taxon>Eukaryota</taxon>
        <taxon>Viridiplantae</taxon>
        <taxon>Chlorophyta</taxon>
        <taxon>Mamiellophyceae</taxon>
        <taxon>Mamiellales</taxon>
        <taxon>Mamiellaceae</taxon>
        <taxon>Micromonas</taxon>
    </lineage>
</organism>
<name>A0A6U0MQ98_MICPS</name>
<dbReference type="GO" id="GO:0005524">
    <property type="term" value="F:ATP binding"/>
    <property type="evidence" value="ECO:0007669"/>
    <property type="project" value="UniProtKB-KW"/>
</dbReference>
<feature type="compositionally biased region" description="Basic and acidic residues" evidence="9">
    <location>
        <begin position="138"/>
        <end position="149"/>
    </location>
</feature>